<dbReference type="GO" id="GO:1990116">
    <property type="term" value="P:ribosome-associated ubiquitin-dependent protein catabolic process"/>
    <property type="evidence" value="ECO:0007669"/>
    <property type="project" value="TreeGrafter"/>
</dbReference>
<dbReference type="GO" id="GO:0072344">
    <property type="term" value="P:rescue of stalled ribosome"/>
    <property type="evidence" value="ECO:0007669"/>
    <property type="project" value="TreeGrafter"/>
</dbReference>
<feature type="region of interest" description="Disordered" evidence="1">
    <location>
        <begin position="218"/>
        <end position="238"/>
    </location>
</feature>
<proteinExistence type="predicted"/>
<dbReference type="Gene3D" id="2.30.310.10">
    <property type="entry name" value="ibrinogen binding protein from staphylococcus aureus domain"/>
    <property type="match status" value="1"/>
</dbReference>
<evidence type="ECO:0000259" key="2">
    <source>
        <dbReference type="Pfam" id="PF05670"/>
    </source>
</evidence>
<feature type="region of interest" description="Disordered" evidence="1">
    <location>
        <begin position="890"/>
        <end position="929"/>
    </location>
</feature>
<feature type="compositionally biased region" description="Gly residues" evidence="1">
    <location>
        <begin position="912"/>
        <end position="923"/>
    </location>
</feature>
<protein>
    <recommendedName>
        <fullName evidence="2">NFACT RNA-binding domain-containing protein</fullName>
    </recommendedName>
</protein>
<feature type="compositionally biased region" description="Gly residues" evidence="1">
    <location>
        <begin position="775"/>
        <end position="789"/>
    </location>
</feature>
<dbReference type="AlphaFoldDB" id="A0A8J4BW53"/>
<gene>
    <name evidence="3" type="ORF">Vretifemale_580</name>
</gene>
<evidence type="ECO:0000313" key="3">
    <source>
        <dbReference type="EMBL" id="GIL69666.1"/>
    </source>
</evidence>
<accession>A0A8J4BW53</accession>
<dbReference type="InterPro" id="IPR008532">
    <property type="entry name" value="NFACT_RNA-bd"/>
</dbReference>
<feature type="region of interest" description="Disordered" evidence="1">
    <location>
        <begin position="974"/>
        <end position="998"/>
    </location>
</feature>
<feature type="compositionally biased region" description="Low complexity" evidence="1">
    <location>
        <begin position="947"/>
        <end position="956"/>
    </location>
</feature>
<dbReference type="Proteomes" id="UP000747110">
    <property type="component" value="Unassembled WGS sequence"/>
</dbReference>
<dbReference type="InterPro" id="IPR051608">
    <property type="entry name" value="RQC_Subunit_NEMF"/>
</dbReference>
<evidence type="ECO:0000313" key="4">
    <source>
        <dbReference type="Proteomes" id="UP000747110"/>
    </source>
</evidence>
<dbReference type="OrthoDB" id="207084at2759"/>
<feature type="region of interest" description="Disordered" evidence="1">
    <location>
        <begin position="1063"/>
        <end position="1095"/>
    </location>
</feature>
<comment type="caution">
    <text evidence="3">The sequence shown here is derived from an EMBL/GenBank/DDBJ whole genome shotgun (WGS) entry which is preliminary data.</text>
</comment>
<feature type="compositionally biased region" description="Low complexity" evidence="1">
    <location>
        <begin position="819"/>
        <end position="828"/>
    </location>
</feature>
<feature type="region of interest" description="Disordered" evidence="1">
    <location>
        <begin position="256"/>
        <end position="295"/>
    </location>
</feature>
<feature type="compositionally biased region" description="Basic residues" evidence="1">
    <location>
        <begin position="1079"/>
        <end position="1095"/>
    </location>
</feature>
<reference evidence="3" key="1">
    <citation type="journal article" date="2021" name="Proc. Natl. Acad. Sci. U.S.A.">
        <title>Three genomes in the algal genus Volvox reveal the fate of a haploid sex-determining region after a transition to homothallism.</title>
        <authorList>
            <person name="Yamamoto K."/>
            <person name="Hamaji T."/>
            <person name="Kawai-Toyooka H."/>
            <person name="Matsuzaki R."/>
            <person name="Takahashi F."/>
            <person name="Nishimura Y."/>
            <person name="Kawachi M."/>
            <person name="Noguchi H."/>
            <person name="Minakuchi Y."/>
            <person name="Umen J.G."/>
            <person name="Toyoda A."/>
            <person name="Nozaki H."/>
        </authorList>
    </citation>
    <scope>NUCLEOTIDE SEQUENCE</scope>
    <source>
        <strain evidence="3">NIES-3786</strain>
    </source>
</reference>
<feature type="region of interest" description="Disordered" evidence="1">
    <location>
        <begin position="773"/>
        <end position="849"/>
    </location>
</feature>
<name>A0A8J4BW53_9CHLO</name>
<dbReference type="GO" id="GO:0000049">
    <property type="term" value="F:tRNA binding"/>
    <property type="evidence" value="ECO:0007669"/>
    <property type="project" value="TreeGrafter"/>
</dbReference>
<evidence type="ECO:0000256" key="1">
    <source>
        <dbReference type="SAM" id="MobiDB-lite"/>
    </source>
</evidence>
<feature type="compositionally biased region" description="Low complexity" evidence="1">
    <location>
        <begin position="276"/>
        <end position="291"/>
    </location>
</feature>
<feature type="domain" description="NFACT RNA-binding" evidence="2">
    <location>
        <begin position="618"/>
        <end position="728"/>
    </location>
</feature>
<dbReference type="PANTHER" id="PTHR15239:SF6">
    <property type="entry name" value="RIBOSOME QUALITY CONTROL COMPLEX SUBUNIT NEMF"/>
    <property type="match status" value="1"/>
</dbReference>
<dbReference type="FunFam" id="2.30.310.10:FF:000002">
    <property type="entry name" value="nuclear export mediator factor Nemf"/>
    <property type="match status" value="1"/>
</dbReference>
<keyword evidence="4" id="KW-1185">Reference proteome</keyword>
<dbReference type="Pfam" id="PF05670">
    <property type="entry name" value="NFACT-R_1"/>
    <property type="match status" value="1"/>
</dbReference>
<dbReference type="GO" id="GO:0043023">
    <property type="term" value="F:ribosomal large subunit binding"/>
    <property type="evidence" value="ECO:0007669"/>
    <property type="project" value="TreeGrafter"/>
</dbReference>
<feature type="compositionally biased region" description="Gly residues" evidence="1">
    <location>
        <begin position="980"/>
        <end position="995"/>
    </location>
</feature>
<feature type="compositionally biased region" description="Acidic residues" evidence="1">
    <location>
        <begin position="807"/>
        <end position="818"/>
    </location>
</feature>
<dbReference type="Pfam" id="PF05833">
    <property type="entry name" value="NFACT_N"/>
    <property type="match status" value="1"/>
</dbReference>
<dbReference type="PANTHER" id="PTHR15239">
    <property type="entry name" value="NUCLEAR EXPORT MEDIATOR FACTOR NEMF"/>
    <property type="match status" value="1"/>
</dbReference>
<organism evidence="3 4">
    <name type="scientific">Volvox reticuliferus</name>
    <dbReference type="NCBI Taxonomy" id="1737510"/>
    <lineage>
        <taxon>Eukaryota</taxon>
        <taxon>Viridiplantae</taxon>
        <taxon>Chlorophyta</taxon>
        <taxon>core chlorophytes</taxon>
        <taxon>Chlorophyceae</taxon>
        <taxon>CS clade</taxon>
        <taxon>Chlamydomonadales</taxon>
        <taxon>Volvocaceae</taxon>
        <taxon>Volvox</taxon>
    </lineage>
</organism>
<dbReference type="GO" id="GO:1990112">
    <property type="term" value="C:RQC complex"/>
    <property type="evidence" value="ECO:0007669"/>
    <property type="project" value="TreeGrafter"/>
</dbReference>
<sequence length="1095" mass="113945">MVKQRMSSADVAAEVACLRQRILGLRVANIYDLTPKTYVIKLARSGEEGEKVYLLLESGSRFHMTKVLREKSSELPSNFTLKLRKHCRTRRVESVRQLGVDRCMELTLGSGPAAVHLILEMYAQGNIVLTDANYEVLTLLRSHRDDAKGLVIMARYPYPMAAMRLATRVTGQQLDAAAPGAANYKALVAAVLPYGPTIAEHVVMDAGLDPNAAISLVPPPEDMSAADSPTTAADGVSGPTAVAALTDGAGNPAAFSGVGLGAGGEEDEEGEGADGIGAAAADGGSGDTNAAPASRGAVLSPDVRGVLLAALGRLDDWFARLEAGEVPSGFITLTPPGSSAKASKKKAKGGKDAAVAVAPVVATAASTPLDPAAAAAAVAAGELVFAEFNPLPLLPYSGQPCLELPTFDDALDEFYSKVEGQRADIARADAERAALSRLDKIKQDQGSRAEALLHQAEECELKAQLITYNLEAVDAALVAINQSLATGMDWSALASLIREERRAGNPVAGLIASLELENNSATLLLANTLDDMGEDGDEAAMTRKAVKVSVDLSLSAHANASAYFDVRRRHLVKHAKTMAANQAALAAAEKKAEAQLKQVRSAPAALQPVRKPMWFERFHWFVSSENYLVVSGRDAQQNELLVKRYFRKGDVYVHAELHGASSTIIKNPAPDQPVPPLTLQQAGCACVCRSRAWDSKIVTSAWWVHHHQVSKTAPTGEYLTTGSFMIRGKKNFLPPQPLVMGFAFLFKLDDSSIPAHLGERTVRGLDPDAASVAGGAAGGPGRPSVGGGASAAAPAGSDIGAEGELLDRDDEENEDADAAGEARPPGRGAADGGGGGSLTQESLAASTSRRQAGAAATAVVAPSPLDRFLEGSYDMPYGSTVTAAFERYGLHHGGDQDGEVTTQDDQAMASGSGRGGGGAGAGGGRRHLSAKERALLKKQGASGAGTGTAAARGTAGPLAEGEDEEYTIVASDAPALPAGTGPGMAKGKAGSGGAATGKAQVRVRVRVWVMRRHHPVPPQDLKATIPRQVSGIRNPMEPRAVAAAAAAVAAVAGRAMLRRLLANQPAERALKGPPGPPQLRRRRPHSAARKASRLN</sequence>
<feature type="compositionally biased region" description="Low complexity" evidence="1">
    <location>
        <begin position="790"/>
        <end position="803"/>
    </location>
</feature>
<feature type="region of interest" description="Disordered" evidence="1">
    <location>
        <begin position="939"/>
        <end position="958"/>
    </location>
</feature>
<dbReference type="EMBL" id="BNCP01000001">
    <property type="protein sequence ID" value="GIL69666.1"/>
    <property type="molecule type" value="Genomic_DNA"/>
</dbReference>